<reference evidence="3 4" key="1">
    <citation type="submission" date="2020-02" db="EMBL/GenBank/DDBJ databases">
        <title>Acidophilic actinobacteria isolated from forest soil.</title>
        <authorList>
            <person name="Golinska P."/>
        </authorList>
    </citation>
    <scope>NUCLEOTIDE SEQUENCE [LARGE SCALE GENOMIC DNA]</scope>
    <source>
        <strain evidence="3 4">NL8</strain>
    </source>
</reference>
<dbReference type="CDD" id="cd05403">
    <property type="entry name" value="NT_KNTase_like"/>
    <property type="match status" value="1"/>
</dbReference>
<protein>
    <submittedName>
        <fullName evidence="3">Nucleotidyltransferase domain-containing protein</fullName>
    </submittedName>
</protein>
<organism evidence="3 4">
    <name type="scientific">Catenulispora pinistramenti</name>
    <dbReference type="NCBI Taxonomy" id="2705254"/>
    <lineage>
        <taxon>Bacteria</taxon>
        <taxon>Bacillati</taxon>
        <taxon>Actinomycetota</taxon>
        <taxon>Actinomycetes</taxon>
        <taxon>Catenulisporales</taxon>
        <taxon>Catenulisporaceae</taxon>
        <taxon>Catenulispora</taxon>
    </lineage>
</organism>
<sequence length="269" mass="29888">MAVTETDRVLKRFVSEVRLAAPTVAVWAHGSLAMGDFQPGRSDLDLIAIIESPANDAHRNQLTALHQRLADEEPAAAELHCSYLARTELCDAEARHVTWAHHTLLERPVTPVTRRELLDGGLTLHGPTPPELLPPLAPGQLEDFIRRDLAEFWLPATGRPRLWLRDIWVDLGLLVVARATVTLRDGRLITKGEALTELLALGAPADVVHDIHDRRYSDPKPIGRLRRIRRAMRARAFVRRGIERALAMGQGGCEPHPPPASPRNETKTS</sequence>
<dbReference type="Pfam" id="PF01909">
    <property type="entry name" value="NTP_transf_2"/>
    <property type="match status" value="1"/>
</dbReference>
<comment type="caution">
    <text evidence="3">The sequence shown here is derived from an EMBL/GenBank/DDBJ whole genome shotgun (WGS) entry which is preliminary data.</text>
</comment>
<evidence type="ECO:0000259" key="2">
    <source>
        <dbReference type="Pfam" id="PF01909"/>
    </source>
</evidence>
<evidence type="ECO:0000313" key="3">
    <source>
        <dbReference type="EMBL" id="MBS2551971.1"/>
    </source>
</evidence>
<dbReference type="EMBL" id="JAAFYZ010000164">
    <property type="protein sequence ID" value="MBS2551971.1"/>
    <property type="molecule type" value="Genomic_DNA"/>
</dbReference>
<dbReference type="InterPro" id="IPR002934">
    <property type="entry name" value="Polymerase_NTP_transf_dom"/>
</dbReference>
<dbReference type="RefSeq" id="WP_212017116.1">
    <property type="nucleotide sequence ID" value="NZ_JAAFYZ010000164.1"/>
</dbReference>
<feature type="domain" description="Polymerase nucleotidyl transferase" evidence="2">
    <location>
        <begin position="11"/>
        <end position="56"/>
    </location>
</feature>
<evidence type="ECO:0000256" key="1">
    <source>
        <dbReference type="SAM" id="MobiDB-lite"/>
    </source>
</evidence>
<dbReference type="InterPro" id="IPR043519">
    <property type="entry name" value="NT_sf"/>
</dbReference>
<proteinExistence type="predicted"/>
<accession>A0ABS5L0Z4</accession>
<keyword evidence="4" id="KW-1185">Reference proteome</keyword>
<feature type="region of interest" description="Disordered" evidence="1">
    <location>
        <begin position="248"/>
        <end position="269"/>
    </location>
</feature>
<name>A0ABS5L0Z4_9ACTN</name>
<evidence type="ECO:0000313" key="4">
    <source>
        <dbReference type="Proteomes" id="UP000730482"/>
    </source>
</evidence>
<gene>
    <name evidence="3" type="ORF">KGQ19_34415</name>
</gene>
<dbReference type="Proteomes" id="UP000730482">
    <property type="component" value="Unassembled WGS sequence"/>
</dbReference>
<dbReference type="SUPFAM" id="SSF81301">
    <property type="entry name" value="Nucleotidyltransferase"/>
    <property type="match status" value="1"/>
</dbReference>